<organism evidence="3 4">
    <name type="scientific">Schistosoma mattheei</name>
    <dbReference type="NCBI Taxonomy" id="31246"/>
    <lineage>
        <taxon>Eukaryota</taxon>
        <taxon>Metazoa</taxon>
        <taxon>Spiralia</taxon>
        <taxon>Lophotrochozoa</taxon>
        <taxon>Platyhelminthes</taxon>
        <taxon>Trematoda</taxon>
        <taxon>Digenea</taxon>
        <taxon>Strigeidida</taxon>
        <taxon>Schistosomatoidea</taxon>
        <taxon>Schistosomatidae</taxon>
        <taxon>Schistosoma</taxon>
    </lineage>
</organism>
<gene>
    <name evidence="3" type="ORF">SMTD_LOCUS2158</name>
</gene>
<reference evidence="3 4" key="1">
    <citation type="submission" date="2018-11" db="EMBL/GenBank/DDBJ databases">
        <authorList>
            <consortium name="Pathogen Informatics"/>
        </authorList>
    </citation>
    <scope>NUCLEOTIDE SEQUENCE [LARGE SCALE GENOMIC DNA]</scope>
    <source>
        <strain>Denwood</strain>
        <strain evidence="4">Zambia</strain>
    </source>
</reference>
<dbReference type="Gene3D" id="1.10.238.10">
    <property type="entry name" value="EF-hand"/>
    <property type="match status" value="1"/>
</dbReference>
<dbReference type="EMBL" id="UZAL01002799">
    <property type="protein sequence ID" value="VDO84729.1"/>
    <property type="molecule type" value="Genomic_DNA"/>
</dbReference>
<dbReference type="GO" id="GO:0051015">
    <property type="term" value="F:actin filament binding"/>
    <property type="evidence" value="ECO:0007669"/>
    <property type="project" value="InterPro"/>
</dbReference>
<dbReference type="Gene3D" id="1.10.418.10">
    <property type="entry name" value="Calponin-like domain"/>
    <property type="match status" value="1"/>
</dbReference>
<protein>
    <submittedName>
        <fullName evidence="3">Uncharacterized protein</fullName>
    </submittedName>
</protein>
<evidence type="ECO:0000313" key="4">
    <source>
        <dbReference type="Proteomes" id="UP000269396"/>
    </source>
</evidence>
<accession>A0A183NJ72</accession>
<dbReference type="InterPro" id="IPR039959">
    <property type="entry name" value="Fimbrin/Plastin"/>
</dbReference>
<dbReference type="GO" id="GO:0005737">
    <property type="term" value="C:cytoplasm"/>
    <property type="evidence" value="ECO:0007669"/>
    <property type="project" value="TreeGrafter"/>
</dbReference>
<dbReference type="GO" id="GO:0032432">
    <property type="term" value="C:actin filament bundle"/>
    <property type="evidence" value="ECO:0007669"/>
    <property type="project" value="TreeGrafter"/>
</dbReference>
<name>A0A183NJ72_9TREM</name>
<dbReference type="STRING" id="31246.A0A183NJ72"/>
<keyword evidence="4" id="KW-1185">Reference proteome</keyword>
<dbReference type="GO" id="GO:0005884">
    <property type="term" value="C:actin filament"/>
    <property type="evidence" value="ECO:0007669"/>
    <property type="project" value="TreeGrafter"/>
</dbReference>
<evidence type="ECO:0000256" key="1">
    <source>
        <dbReference type="ARBA" id="ARBA00022737"/>
    </source>
</evidence>
<keyword evidence="1" id="KW-0677">Repeat</keyword>
<keyword evidence="2" id="KW-0009">Actin-binding</keyword>
<dbReference type="SUPFAM" id="SSF47473">
    <property type="entry name" value="EF-hand"/>
    <property type="match status" value="1"/>
</dbReference>
<sequence>MVETVNDREARITRYSELLEAFASFDANNAGSLSVRYIIPALRKLGCKSTDSEILEAVKAAEVNQNAEKISFYDFKRIYQEACKGDPMVSAIGNAGSKSNLYHYGTYGDRVDDDTLHSVSEEEQVGFSSWIERNLLDDPECKRYLPFKSDGSDLYDKCTDGILLWYVLVCIVSIL</sequence>
<dbReference type="InterPro" id="IPR011992">
    <property type="entry name" value="EF-hand-dom_pair"/>
</dbReference>
<evidence type="ECO:0000313" key="3">
    <source>
        <dbReference type="EMBL" id="VDO84729.1"/>
    </source>
</evidence>
<dbReference type="PANTHER" id="PTHR19961">
    <property type="entry name" value="FIMBRIN/PLASTIN"/>
    <property type="match status" value="1"/>
</dbReference>
<dbReference type="InterPro" id="IPR002048">
    <property type="entry name" value="EF_hand_dom"/>
</dbReference>
<dbReference type="PROSITE" id="PS50222">
    <property type="entry name" value="EF_HAND_2"/>
    <property type="match status" value="1"/>
</dbReference>
<dbReference type="GO" id="GO:0051639">
    <property type="term" value="P:actin filament network formation"/>
    <property type="evidence" value="ECO:0007669"/>
    <property type="project" value="TreeGrafter"/>
</dbReference>
<dbReference type="AlphaFoldDB" id="A0A183NJ72"/>
<proteinExistence type="predicted"/>
<dbReference type="GO" id="GO:0005509">
    <property type="term" value="F:calcium ion binding"/>
    <property type="evidence" value="ECO:0007669"/>
    <property type="project" value="InterPro"/>
</dbReference>
<dbReference type="Proteomes" id="UP000269396">
    <property type="component" value="Unassembled WGS sequence"/>
</dbReference>
<dbReference type="PANTHER" id="PTHR19961:SF18">
    <property type="entry name" value="FI19014P1"/>
    <property type="match status" value="1"/>
</dbReference>
<dbReference type="InterPro" id="IPR036872">
    <property type="entry name" value="CH_dom_sf"/>
</dbReference>
<dbReference type="GO" id="GO:0051017">
    <property type="term" value="P:actin filament bundle assembly"/>
    <property type="evidence" value="ECO:0007669"/>
    <property type="project" value="InterPro"/>
</dbReference>
<dbReference type="Pfam" id="PF13499">
    <property type="entry name" value="EF-hand_7"/>
    <property type="match status" value="1"/>
</dbReference>
<evidence type="ECO:0000256" key="2">
    <source>
        <dbReference type="ARBA" id="ARBA00023203"/>
    </source>
</evidence>
<dbReference type="SUPFAM" id="SSF47576">
    <property type="entry name" value="Calponin-homology domain, CH-domain"/>
    <property type="match status" value="1"/>
</dbReference>